<evidence type="ECO:0000313" key="9">
    <source>
        <dbReference type="Proteomes" id="UP000559010"/>
    </source>
</evidence>
<keyword evidence="5" id="KW-0998">Cell outer membrane</keyword>
<keyword evidence="9" id="KW-1185">Reference proteome</keyword>
<dbReference type="PROSITE" id="PS51257">
    <property type="entry name" value="PROKAR_LIPOPROTEIN"/>
    <property type="match status" value="1"/>
</dbReference>
<reference evidence="8 9" key="1">
    <citation type="submission" date="2020-04" db="EMBL/GenBank/DDBJ databases">
        <title>Flammeovirgaceae bacterium KN852 isolated from deep sea.</title>
        <authorList>
            <person name="Zhang D.-C."/>
        </authorList>
    </citation>
    <scope>NUCLEOTIDE SEQUENCE [LARGE SCALE GENOMIC DNA]</scope>
    <source>
        <strain evidence="8 9">KN852</strain>
    </source>
</reference>
<comment type="similarity">
    <text evidence="2">Belongs to the SusD family.</text>
</comment>
<protein>
    <submittedName>
        <fullName evidence="8">RagB/SusD family nutrient uptake outer membrane protein</fullName>
    </submittedName>
</protein>
<proteinExistence type="inferred from homology"/>
<accession>A0A848IYF1</accession>
<feature type="domain" description="SusD-like N-terminal" evidence="7">
    <location>
        <begin position="84"/>
        <end position="222"/>
    </location>
</feature>
<keyword evidence="4" id="KW-0472">Membrane</keyword>
<comment type="caution">
    <text evidence="8">The sequence shown here is derived from an EMBL/GenBank/DDBJ whole genome shotgun (WGS) entry which is preliminary data.</text>
</comment>
<evidence type="ECO:0000256" key="4">
    <source>
        <dbReference type="ARBA" id="ARBA00023136"/>
    </source>
</evidence>
<dbReference type="Proteomes" id="UP000559010">
    <property type="component" value="Unassembled WGS sequence"/>
</dbReference>
<dbReference type="CDD" id="cd08977">
    <property type="entry name" value="SusD"/>
    <property type="match status" value="1"/>
</dbReference>
<comment type="subcellular location">
    <subcellularLocation>
        <location evidence="1">Cell outer membrane</location>
    </subcellularLocation>
</comment>
<dbReference type="GO" id="GO:0009279">
    <property type="term" value="C:cell outer membrane"/>
    <property type="evidence" value="ECO:0007669"/>
    <property type="project" value="UniProtKB-SubCell"/>
</dbReference>
<evidence type="ECO:0000256" key="1">
    <source>
        <dbReference type="ARBA" id="ARBA00004442"/>
    </source>
</evidence>
<dbReference type="SUPFAM" id="SSF48452">
    <property type="entry name" value="TPR-like"/>
    <property type="match status" value="1"/>
</dbReference>
<evidence type="ECO:0000256" key="2">
    <source>
        <dbReference type="ARBA" id="ARBA00006275"/>
    </source>
</evidence>
<keyword evidence="3" id="KW-0732">Signal</keyword>
<dbReference type="InterPro" id="IPR011990">
    <property type="entry name" value="TPR-like_helical_dom_sf"/>
</dbReference>
<dbReference type="InterPro" id="IPR033985">
    <property type="entry name" value="SusD-like_N"/>
</dbReference>
<evidence type="ECO:0000259" key="6">
    <source>
        <dbReference type="Pfam" id="PF07980"/>
    </source>
</evidence>
<dbReference type="RefSeq" id="WP_169682730.1">
    <property type="nucleotide sequence ID" value="NZ_JABBNU010000008.1"/>
</dbReference>
<feature type="domain" description="RagB/SusD" evidence="6">
    <location>
        <begin position="358"/>
        <end position="501"/>
    </location>
</feature>
<dbReference type="InterPro" id="IPR012944">
    <property type="entry name" value="SusD_RagB_dom"/>
</dbReference>
<gene>
    <name evidence="8" type="ORF">HH304_14080</name>
</gene>
<dbReference type="Gene3D" id="1.25.40.390">
    <property type="match status" value="1"/>
</dbReference>
<dbReference type="EMBL" id="JABBNU010000008">
    <property type="protein sequence ID" value="NMM49533.1"/>
    <property type="molecule type" value="Genomic_DNA"/>
</dbReference>
<evidence type="ECO:0000256" key="3">
    <source>
        <dbReference type="ARBA" id="ARBA00022729"/>
    </source>
</evidence>
<evidence type="ECO:0000259" key="7">
    <source>
        <dbReference type="Pfam" id="PF14322"/>
    </source>
</evidence>
<evidence type="ECO:0000256" key="5">
    <source>
        <dbReference type="ARBA" id="ARBA00023237"/>
    </source>
</evidence>
<dbReference type="AlphaFoldDB" id="A0A848IYF1"/>
<name>A0A848IYF1_9BACT</name>
<sequence length="501" mass="56263">MKKLYITSILASILVFSCTDIEENVYDKYSANDFYGSEEGSNAALASVYAQLPGNWNGVGYAGADRGWYDLNSMSSDEQVIPHRNTGDWELDFARLYKREWLPSDGFISNTWNWLYRSIFLANLAIEQLEGANAEASKIAEAHVLRAFYYYLLIDDFGDVPFYTENNLAVDQIPQESREYIFNFLVEELNNYVEDLSPSKGGDYYGRFNKWAGYALLAKLYLNAEVYTGTPMYTECLEVCNKIDEGGFSLHSSAEDSNLPLGSKYYELFGDIAPDDETILAIYTTVDVVGRNIFSIRSLGGTDGTLLVGYGAWNGSVVPKDFVEKFDDNDIRKRQFRYGADPYGPKPAGFINYSLDIDNLDNPGADRNAGARNLKFWPVEPMNSGGASNDFPIYRYADILLMKAECLVRTNNASAAKPFIDQVRERAGLNALASEPTLEDIYNERGFELAWEGHRRQDMIRFGTFTETHGLAPAVDDHFLLFPIPTSALNANSNLVQNPGY</sequence>
<dbReference type="Pfam" id="PF07980">
    <property type="entry name" value="SusD_RagB"/>
    <property type="match status" value="1"/>
</dbReference>
<evidence type="ECO:0000313" key="8">
    <source>
        <dbReference type="EMBL" id="NMM49533.1"/>
    </source>
</evidence>
<dbReference type="Pfam" id="PF14322">
    <property type="entry name" value="SusD-like_3"/>
    <property type="match status" value="1"/>
</dbReference>
<organism evidence="8 9">
    <name type="scientific">Marinigracilibium pacificum</name>
    <dbReference type="NCBI Taxonomy" id="2729599"/>
    <lineage>
        <taxon>Bacteria</taxon>
        <taxon>Pseudomonadati</taxon>
        <taxon>Bacteroidota</taxon>
        <taxon>Cytophagia</taxon>
        <taxon>Cytophagales</taxon>
        <taxon>Flammeovirgaceae</taxon>
        <taxon>Marinigracilibium</taxon>
    </lineage>
</organism>